<evidence type="ECO:0000313" key="2">
    <source>
        <dbReference type="Proteomes" id="UP000345637"/>
    </source>
</evidence>
<organism evidence="1 2">
    <name type="scientific">Raoultella planticola</name>
    <name type="common">Klebsiella planticola</name>
    <dbReference type="NCBI Taxonomy" id="575"/>
    <lineage>
        <taxon>Bacteria</taxon>
        <taxon>Pseudomonadati</taxon>
        <taxon>Pseudomonadota</taxon>
        <taxon>Gammaproteobacteria</taxon>
        <taxon>Enterobacterales</taxon>
        <taxon>Enterobacteriaceae</taxon>
        <taxon>Klebsiella/Raoultella group</taxon>
        <taxon>Raoultella</taxon>
    </lineage>
</organism>
<gene>
    <name evidence="1" type="primary">htpG_3</name>
    <name evidence="1" type="ORF">NCTC12998_07869</name>
</gene>
<dbReference type="EMBL" id="CAADJE010000044">
    <property type="protein sequence ID" value="VFS94159.1"/>
    <property type="molecule type" value="Genomic_DNA"/>
</dbReference>
<protein>
    <submittedName>
        <fullName evidence="1">High temperature protein G</fullName>
    </submittedName>
</protein>
<dbReference type="Gene3D" id="1.20.120.790">
    <property type="entry name" value="Heat shock protein 90, C-terminal domain"/>
    <property type="match status" value="1"/>
</dbReference>
<dbReference type="InterPro" id="IPR037196">
    <property type="entry name" value="HSP90_C"/>
</dbReference>
<sequence>MRPGFGEWVELLLDQALLAERGTLEDPNQFIRRMNQLLAS</sequence>
<name>A0A485DAK3_RAOPL</name>
<dbReference type="Proteomes" id="UP000345637">
    <property type="component" value="Unassembled WGS sequence"/>
</dbReference>
<dbReference type="SUPFAM" id="SSF110942">
    <property type="entry name" value="HSP90 C-terminal domain"/>
    <property type="match status" value="1"/>
</dbReference>
<dbReference type="AlphaFoldDB" id="A0A485DAK3"/>
<proteinExistence type="predicted"/>
<reference evidence="1 2" key="1">
    <citation type="submission" date="2019-03" db="EMBL/GenBank/DDBJ databases">
        <authorList>
            <consortium name="Pathogen Informatics"/>
        </authorList>
    </citation>
    <scope>NUCLEOTIDE SEQUENCE [LARGE SCALE GENOMIC DNA]</scope>
    <source>
        <strain evidence="1 2">NCTC12998</strain>
    </source>
</reference>
<evidence type="ECO:0000313" key="1">
    <source>
        <dbReference type="EMBL" id="VFS94159.1"/>
    </source>
</evidence>
<accession>A0A485DAK3</accession>